<feature type="transmembrane region" description="Helical" evidence="1">
    <location>
        <begin position="317"/>
        <end position="342"/>
    </location>
</feature>
<name>A0ABM9M2R8_9MYCO</name>
<feature type="transmembrane region" description="Helical" evidence="1">
    <location>
        <begin position="106"/>
        <end position="129"/>
    </location>
</feature>
<dbReference type="InterPro" id="IPR036259">
    <property type="entry name" value="MFS_trans_sf"/>
</dbReference>
<dbReference type="RefSeq" id="WP_308479427.1">
    <property type="nucleotide sequence ID" value="NZ_OY726397.1"/>
</dbReference>
<reference evidence="2 3" key="1">
    <citation type="submission" date="2023-08" db="EMBL/GenBank/DDBJ databases">
        <authorList>
            <person name="Folkvardsen B D."/>
            <person name="Norman A."/>
        </authorList>
    </citation>
    <scope>NUCLEOTIDE SEQUENCE [LARGE SCALE GENOMIC DNA]</scope>
    <source>
        <strain evidence="2 3">Mu0053</strain>
    </source>
</reference>
<dbReference type="EMBL" id="OY726397">
    <property type="protein sequence ID" value="CAJ1509208.1"/>
    <property type="molecule type" value="Genomic_DNA"/>
</dbReference>
<protein>
    <submittedName>
        <fullName evidence="2">MFS transporter</fullName>
    </submittedName>
</protein>
<sequence length="406" mass="41654">MTAALDTSPQQGRFPQLITHGTFYSAGTQLSNVAVVLPFICAGRGMGWVAALLYPAYCIGKAVGNAVSPGVLQWSHQQRHLVVATTVAAMAVLVGLTAAVSTGGGAVPVALLATSALLGLGSGLSNVAFTDIASSRLSDGRRGDLLLGQSAAGSLLATAVTLVLVPVLVRGDAAAQSVSLLWFGAAGLAAAGVAALFVGPVRMPTPAVRQSLSDTMRDGIRAARSLPWFRRYVLTQLMFVPVSLGTTFYSLRAAQGQDKLPMLIVVSSAALLGGSALWRAVYRIFGVRGMLLGSALMSTAAAVATLLAELLDMWSSGWLLAVVFLLVTMANQAVYTASMTWVGLLADSRDRAALIGLGSALIAVATCLIGALVGQIALDRSGSAPVVIMLVLSVGAVLVARRAPRS</sequence>
<evidence type="ECO:0000313" key="2">
    <source>
        <dbReference type="EMBL" id="CAJ1509208.1"/>
    </source>
</evidence>
<feature type="transmembrane region" description="Helical" evidence="1">
    <location>
        <begin position="354"/>
        <end position="377"/>
    </location>
</feature>
<feature type="transmembrane region" description="Helical" evidence="1">
    <location>
        <begin position="81"/>
        <end position="100"/>
    </location>
</feature>
<dbReference type="Proteomes" id="UP001190465">
    <property type="component" value="Chromosome"/>
</dbReference>
<proteinExistence type="predicted"/>
<dbReference type="Gene3D" id="1.20.1250.20">
    <property type="entry name" value="MFS general substrate transporter like domains"/>
    <property type="match status" value="1"/>
</dbReference>
<feature type="transmembrane region" description="Helical" evidence="1">
    <location>
        <begin position="181"/>
        <end position="201"/>
    </location>
</feature>
<feature type="transmembrane region" description="Helical" evidence="1">
    <location>
        <begin position="150"/>
        <end position="169"/>
    </location>
</feature>
<keyword evidence="1" id="KW-0472">Membrane</keyword>
<keyword evidence="3" id="KW-1185">Reference proteome</keyword>
<feature type="transmembrane region" description="Helical" evidence="1">
    <location>
        <begin position="290"/>
        <end position="311"/>
    </location>
</feature>
<dbReference type="SUPFAM" id="SSF103473">
    <property type="entry name" value="MFS general substrate transporter"/>
    <property type="match status" value="1"/>
</dbReference>
<keyword evidence="1" id="KW-0812">Transmembrane</keyword>
<feature type="transmembrane region" description="Helical" evidence="1">
    <location>
        <begin position="232"/>
        <end position="254"/>
    </location>
</feature>
<feature type="transmembrane region" description="Helical" evidence="1">
    <location>
        <begin position="260"/>
        <end position="278"/>
    </location>
</feature>
<accession>A0ABM9M2R8</accession>
<feature type="transmembrane region" description="Helical" evidence="1">
    <location>
        <begin position="383"/>
        <end position="400"/>
    </location>
</feature>
<evidence type="ECO:0000313" key="3">
    <source>
        <dbReference type="Proteomes" id="UP001190465"/>
    </source>
</evidence>
<evidence type="ECO:0000256" key="1">
    <source>
        <dbReference type="SAM" id="Phobius"/>
    </source>
</evidence>
<gene>
    <name evidence="2" type="ORF">MU0053_004107</name>
</gene>
<organism evidence="2 3">
    <name type="scientific">[Mycobacterium] burgundiense</name>
    <dbReference type="NCBI Taxonomy" id="3064286"/>
    <lineage>
        <taxon>Bacteria</taxon>
        <taxon>Bacillati</taxon>
        <taxon>Actinomycetota</taxon>
        <taxon>Actinomycetes</taxon>
        <taxon>Mycobacteriales</taxon>
        <taxon>Mycobacteriaceae</taxon>
        <taxon>Mycolicibacterium</taxon>
    </lineage>
</organism>
<keyword evidence="1" id="KW-1133">Transmembrane helix</keyword>